<dbReference type="EMBL" id="AWQQ01000041">
    <property type="protein sequence ID" value="PHJ38913.1"/>
    <property type="molecule type" value="Genomic_DNA"/>
</dbReference>
<accession>A0A2C6MHE6</accession>
<keyword evidence="2" id="KW-1185">Reference proteome</keyword>
<protein>
    <submittedName>
        <fullName evidence="1">Uncharacterized protein</fullName>
    </submittedName>
</protein>
<sequence>MTFKFGNLFFRYAALVGLGLTLIFNPFGGTGPAQAAQVATVNADKLNLRSGPGTILHWQDK</sequence>
<gene>
    <name evidence="1" type="ORF">P378_06820</name>
</gene>
<dbReference type="Proteomes" id="UP000222564">
    <property type="component" value="Unassembled WGS sequence"/>
</dbReference>
<evidence type="ECO:0000313" key="1">
    <source>
        <dbReference type="EMBL" id="PHJ38913.1"/>
    </source>
</evidence>
<organism evidence="1 2">
    <name type="scientific">Desulforamulus profundi</name>
    <dbReference type="NCBI Taxonomy" id="1383067"/>
    <lineage>
        <taxon>Bacteria</taxon>
        <taxon>Bacillati</taxon>
        <taxon>Bacillota</taxon>
        <taxon>Clostridia</taxon>
        <taxon>Eubacteriales</taxon>
        <taxon>Peptococcaceae</taxon>
        <taxon>Desulforamulus</taxon>
    </lineage>
</organism>
<proteinExistence type="predicted"/>
<dbReference type="AlphaFoldDB" id="A0A2C6MHE6"/>
<name>A0A2C6MHE6_9FIRM</name>
<dbReference type="RefSeq" id="WP_099082613.1">
    <property type="nucleotide sequence ID" value="NZ_AWQQ01000041.1"/>
</dbReference>
<evidence type="ECO:0000313" key="2">
    <source>
        <dbReference type="Proteomes" id="UP000222564"/>
    </source>
</evidence>
<comment type="caution">
    <text evidence="1">The sequence shown here is derived from an EMBL/GenBank/DDBJ whole genome shotgun (WGS) entry which is preliminary data.</text>
</comment>
<reference evidence="1 2" key="1">
    <citation type="submission" date="2013-09" db="EMBL/GenBank/DDBJ databases">
        <title>Biodegradation of hydrocarbons in the deep terrestrial subsurface : characterization of a microbial consortium composed of two Desulfotomaculum species originating from a deep geological formation.</title>
        <authorList>
            <person name="Aullo T."/>
            <person name="Berlendis S."/>
            <person name="Lascourreges J.-F."/>
            <person name="Dessort D."/>
            <person name="Saint-Laurent S."/>
            <person name="Schraauwers B."/>
            <person name="Mas J."/>
            <person name="Magot M."/>
            <person name="Ranchou-Peyruse A."/>
        </authorList>
    </citation>
    <scope>NUCLEOTIDE SEQUENCE [LARGE SCALE GENOMIC DNA]</scope>
    <source>
        <strain evidence="1 2">Bs107</strain>
    </source>
</reference>